<dbReference type="InterPro" id="IPR007899">
    <property type="entry name" value="CHAD_dom"/>
</dbReference>
<dbReference type="Pfam" id="PF05235">
    <property type="entry name" value="CHAD"/>
    <property type="match status" value="1"/>
</dbReference>
<accession>A0A8S0WJ89</accession>
<gene>
    <name evidence="2" type="ORF">METHB2_350023</name>
</gene>
<dbReference type="Gene3D" id="1.40.20.10">
    <property type="entry name" value="CHAD domain"/>
    <property type="match status" value="1"/>
</dbReference>
<reference evidence="2 3" key="1">
    <citation type="submission" date="2020-02" db="EMBL/GenBank/DDBJ databases">
        <authorList>
            <person name="Hogendoorn C."/>
        </authorList>
    </citation>
    <scope>NUCLEOTIDE SEQUENCE [LARGE SCALE GENOMIC DNA]</scope>
    <source>
        <strain evidence="2">METHB21</strain>
    </source>
</reference>
<evidence type="ECO:0000313" key="2">
    <source>
        <dbReference type="EMBL" id="CAA9891144.1"/>
    </source>
</evidence>
<evidence type="ECO:0000259" key="1">
    <source>
        <dbReference type="PROSITE" id="PS51708"/>
    </source>
</evidence>
<dbReference type="PROSITE" id="PS51708">
    <property type="entry name" value="CHAD"/>
    <property type="match status" value="1"/>
</dbReference>
<dbReference type="SMART" id="SM00880">
    <property type="entry name" value="CHAD"/>
    <property type="match status" value="1"/>
</dbReference>
<name>A0A8S0WJ89_9GAMM</name>
<keyword evidence="3" id="KW-1185">Reference proteome</keyword>
<dbReference type="AlphaFoldDB" id="A0A8S0WJ89"/>
<feature type="domain" description="CHAD" evidence="1">
    <location>
        <begin position="214"/>
        <end position="507"/>
    </location>
</feature>
<dbReference type="InterPro" id="IPR038186">
    <property type="entry name" value="CHAD_dom_sf"/>
</dbReference>
<protein>
    <submittedName>
        <fullName evidence="2">CHAD domain containing protein</fullName>
    </submittedName>
</protein>
<comment type="caution">
    <text evidence="2">The sequence shown here is derived from an EMBL/GenBank/DDBJ whole genome shotgun (WGS) entry which is preliminary data.</text>
</comment>
<evidence type="ECO:0000313" key="3">
    <source>
        <dbReference type="Proteomes" id="UP000494216"/>
    </source>
</evidence>
<dbReference type="Proteomes" id="UP000494216">
    <property type="component" value="Unassembled WGS sequence"/>
</dbReference>
<dbReference type="PANTHER" id="PTHR39339">
    <property type="entry name" value="SLR1444 PROTEIN"/>
    <property type="match status" value="1"/>
</dbReference>
<dbReference type="EMBL" id="CADCXN010000064">
    <property type="protein sequence ID" value="CAA9891144.1"/>
    <property type="molecule type" value="Genomic_DNA"/>
</dbReference>
<proteinExistence type="predicted"/>
<organism evidence="2 3">
    <name type="scientific">Candidatus Methylobacter favarea</name>
    <dbReference type="NCBI Taxonomy" id="2707345"/>
    <lineage>
        <taxon>Bacteria</taxon>
        <taxon>Pseudomonadati</taxon>
        <taxon>Pseudomonadota</taxon>
        <taxon>Gammaproteobacteria</taxon>
        <taxon>Methylococcales</taxon>
        <taxon>Methylococcaceae</taxon>
        <taxon>Methylobacter</taxon>
    </lineage>
</organism>
<dbReference type="PANTHER" id="PTHR39339:SF1">
    <property type="entry name" value="CHAD DOMAIN-CONTAINING PROTEIN"/>
    <property type="match status" value="1"/>
</dbReference>
<sequence>MFLLLSLSLINMCLHFEFPGNLTAEKFVGKLRINTNMQLVSRQKSLKTWYDSFDGRLYTNGIICEFDQSRGASSLTLLNFEQRQIIASQEFDAIPSFGNQFSPGKIRSCLETILKMRALLPVYSLGYYSYYINILNKDEKTTLRLFIEEYEMLNNRLIVQPVRGYDKAAEQFIEIITTELNLSPADKPVLLMALKLQGRKPDDYSSKLNINLDPAMRADIASKYIYSHLLKTIKDNEQGAIANIDSEFLHDFRVAVRRTRSGLSQIKEVLPGKITARFSEFFSWLGQITGSTRDLDVYLLHFDDYKSSLPVSIRDDLNPLHEFLFAKQQKAQQELAGKLRSARYLSTLSEWEHFLKEQAPPNPVEANAKLTIQQLADRRIWKSYKRVVQEGSAITEHSPSEALHELRKSCKKLRYLMEFFQNLYPQNQLKKLIKSLKELQEVLGEFQDCQVQESNLKLFSEEMLTSNIPAKTFLAMGVLIQNIHLRKCCARRNFASRFKLFKQPENQSAFKALFAPKD</sequence>